<dbReference type="EMBL" id="KZ305071">
    <property type="protein sequence ID" value="PIA30680.1"/>
    <property type="molecule type" value="Genomic_DNA"/>
</dbReference>
<dbReference type="Proteomes" id="UP000230069">
    <property type="component" value="Unassembled WGS sequence"/>
</dbReference>
<dbReference type="Pfam" id="PF12143">
    <property type="entry name" value="PPO1_KFDV"/>
    <property type="match status" value="1"/>
</dbReference>
<feature type="compositionally biased region" description="Basic and acidic residues" evidence="1">
    <location>
        <begin position="89"/>
        <end position="102"/>
    </location>
</feature>
<dbReference type="OrthoDB" id="1915073at2759"/>
<dbReference type="AlphaFoldDB" id="A0A2G5CHF1"/>
<dbReference type="InParanoid" id="A0A2G5CHF1"/>
<feature type="region of interest" description="Disordered" evidence="1">
    <location>
        <begin position="89"/>
        <end position="111"/>
    </location>
</feature>
<feature type="domain" description="Polyphenol oxidase C-terminal" evidence="2">
    <location>
        <begin position="115"/>
        <end position="228"/>
    </location>
</feature>
<gene>
    <name evidence="3" type="ORF">AQUCO_05400053v1</name>
</gene>
<organism evidence="3 4">
    <name type="scientific">Aquilegia coerulea</name>
    <name type="common">Rocky mountain columbine</name>
    <dbReference type="NCBI Taxonomy" id="218851"/>
    <lineage>
        <taxon>Eukaryota</taxon>
        <taxon>Viridiplantae</taxon>
        <taxon>Streptophyta</taxon>
        <taxon>Embryophyta</taxon>
        <taxon>Tracheophyta</taxon>
        <taxon>Spermatophyta</taxon>
        <taxon>Magnoliopsida</taxon>
        <taxon>Ranunculales</taxon>
        <taxon>Ranunculaceae</taxon>
        <taxon>Thalictroideae</taxon>
        <taxon>Aquilegia</taxon>
    </lineage>
</organism>
<name>A0A2G5CHF1_AQUCA</name>
<proteinExistence type="predicted"/>
<keyword evidence="4" id="KW-1185">Reference proteome</keyword>
<protein>
    <recommendedName>
        <fullName evidence="2">Polyphenol oxidase C-terminal domain-containing protein</fullName>
    </recommendedName>
</protein>
<dbReference type="InterPro" id="IPR022740">
    <property type="entry name" value="Polyphenol_oxidase_C"/>
</dbReference>
<accession>A0A2G5CHF1</accession>
<dbReference type="GO" id="GO:0004097">
    <property type="term" value="F:catechol oxidase activity"/>
    <property type="evidence" value="ECO:0007669"/>
    <property type="project" value="InterPro"/>
</dbReference>
<reference evidence="3 4" key="1">
    <citation type="submission" date="2017-09" db="EMBL/GenBank/DDBJ databases">
        <title>WGS assembly of Aquilegia coerulea Goldsmith.</title>
        <authorList>
            <person name="Hodges S."/>
            <person name="Kramer E."/>
            <person name="Nordborg M."/>
            <person name="Tomkins J."/>
            <person name="Borevitz J."/>
            <person name="Derieg N."/>
            <person name="Yan J."/>
            <person name="Mihaltcheva S."/>
            <person name="Hayes R.D."/>
            <person name="Rokhsar D."/>
        </authorList>
    </citation>
    <scope>NUCLEOTIDE SEQUENCE [LARGE SCALE GENOMIC DNA]</scope>
    <source>
        <strain evidence="4">cv. Goldsmith</strain>
    </source>
</reference>
<sequence>MSSKFLSTKTTFSPLGKTQHNPARGVLRPYVFSVRPNGLSNSVLCVLKDSKEGNGHGILNARKLIRVGFEELFGLAAIIFKKGMVENVSDHDTSDKQQDNEHSQLQQVSEFGSSPQLIDKTVQVLVKRPKRIKEAEVLLVDGIENLDKQEIVKFDVYIAKPFQDMVGSEYGEFVASEVDIVYPKNSWKGSLEVCITHLVKAIGAEDSENIVVTLVPKTGQLAIGGVQIVAKKVFGNLLIRNLFTYENDKRKNLVCINLKNEFQISKSITNDVSLVLWLMPYFILLFLFRDNWAELTKMLQ</sequence>
<dbReference type="PANTHER" id="PTHR36608">
    <property type="entry name" value="POLYPHENOL OXIDASE C, CHLOROPLASTIC-LIKE"/>
    <property type="match status" value="1"/>
</dbReference>
<evidence type="ECO:0000259" key="2">
    <source>
        <dbReference type="Pfam" id="PF12143"/>
    </source>
</evidence>
<evidence type="ECO:0000256" key="1">
    <source>
        <dbReference type="SAM" id="MobiDB-lite"/>
    </source>
</evidence>
<evidence type="ECO:0000313" key="3">
    <source>
        <dbReference type="EMBL" id="PIA30680.1"/>
    </source>
</evidence>
<dbReference type="PANTHER" id="PTHR36608:SF1">
    <property type="entry name" value="POLYPHENOL OXIDASE C, CHLOROPLASTIC-LIKE"/>
    <property type="match status" value="1"/>
</dbReference>
<evidence type="ECO:0000313" key="4">
    <source>
        <dbReference type="Proteomes" id="UP000230069"/>
    </source>
</evidence>